<dbReference type="AlphaFoldDB" id="F6DNI7"/>
<reference evidence="3" key="1">
    <citation type="submission" date="2011-05" db="EMBL/GenBank/DDBJ databases">
        <title>Complete sequence of Desulfotomaculum ruminis DSM 2154.</title>
        <authorList>
            <person name="Lucas S."/>
            <person name="Copeland A."/>
            <person name="Lapidus A."/>
            <person name="Cheng J.-F."/>
            <person name="Goodwin L."/>
            <person name="Pitluck S."/>
            <person name="Lu M."/>
            <person name="Detter J.C."/>
            <person name="Han C."/>
            <person name="Tapia R."/>
            <person name="Land M."/>
            <person name="Hauser L."/>
            <person name="Kyrpides N."/>
            <person name="Ivanova N."/>
            <person name="Mikhailova N."/>
            <person name="Pagani I."/>
            <person name="Stams A.J.M."/>
            <person name="Plugge C.M."/>
            <person name="Muyzer G."/>
            <person name="Kuever J."/>
            <person name="Parshina S.N."/>
            <person name="Ivanova A.E."/>
            <person name="Nazina T.N."/>
            <person name="Brambilla E."/>
            <person name="Spring S."/>
            <person name="Klenk H.-P."/>
            <person name="Woyke T."/>
        </authorList>
    </citation>
    <scope>NUCLEOTIDE SEQUENCE [LARGE SCALE GENOMIC DNA]</scope>
    <source>
        <strain evidence="3">ATCC 23193 / DSM 2154 / NCIB 8452 / DL</strain>
    </source>
</reference>
<feature type="transmembrane region" description="Helical" evidence="1">
    <location>
        <begin position="206"/>
        <end position="224"/>
    </location>
</feature>
<feature type="transmembrane region" description="Helical" evidence="1">
    <location>
        <begin position="90"/>
        <end position="106"/>
    </location>
</feature>
<sequence length="253" mass="29575">MVQKAYHRLQKMALSDNNIAILHNKNPWLPMWWSAALPGLGHLCQGFYIRGIILMSWEILLNFKGHINLAILYTFTGDFTRATQVLEPRWAIFYGVVFCFAIYDAYRNSVEVNMLARLERKQHQHQYLMMKMSTYGVNFLSKANPWVAAVWSIMLTGFGHIYNNKIFKALILLGWTIAIMYFANLNGAIIQTFLGEFERAKQTIDYQWLLFFPSIYIFGIWDAYNDSTEMSKVFNNVQKSYLKKIYGQGRKIT</sequence>
<dbReference type="Proteomes" id="UP000009234">
    <property type="component" value="Chromosome"/>
</dbReference>
<gene>
    <name evidence="2" type="ordered locus">Desru_0229</name>
</gene>
<dbReference type="STRING" id="696281.Desru_0229"/>
<keyword evidence="1" id="KW-0472">Membrane</keyword>
<keyword evidence="1" id="KW-0812">Transmembrane</keyword>
<keyword evidence="3" id="KW-1185">Reference proteome</keyword>
<keyword evidence="1" id="KW-1133">Transmembrane helix</keyword>
<dbReference type="EMBL" id="CP002780">
    <property type="protein sequence ID" value="AEG58527.1"/>
    <property type="molecule type" value="Genomic_DNA"/>
</dbReference>
<evidence type="ECO:0000256" key="1">
    <source>
        <dbReference type="SAM" id="Phobius"/>
    </source>
</evidence>
<proteinExistence type="predicted"/>
<dbReference type="HOGENOM" id="CLU_092700_0_0_9"/>
<name>F6DNI7_DESRL</name>
<evidence type="ECO:0000313" key="3">
    <source>
        <dbReference type="Proteomes" id="UP000009234"/>
    </source>
</evidence>
<organism evidence="2 3">
    <name type="scientific">Desulforamulus ruminis (strain ATCC 23193 / DSM 2154 / NCIMB 8452 / DL)</name>
    <name type="common">Desulfotomaculum ruminis</name>
    <dbReference type="NCBI Taxonomy" id="696281"/>
    <lineage>
        <taxon>Bacteria</taxon>
        <taxon>Bacillati</taxon>
        <taxon>Bacillota</taxon>
        <taxon>Clostridia</taxon>
        <taxon>Eubacteriales</taxon>
        <taxon>Peptococcaceae</taxon>
        <taxon>Desulforamulus</taxon>
    </lineage>
</organism>
<reference evidence="2 3" key="2">
    <citation type="journal article" date="2012" name="Stand. Genomic Sci.">
        <title>Complete genome sequence of the sulfate-reducing firmicute Desulfotomaculum ruminis type strain (DL(T)).</title>
        <authorList>
            <person name="Spring S."/>
            <person name="Visser M."/>
            <person name="Lu M."/>
            <person name="Copeland A."/>
            <person name="Lapidus A."/>
            <person name="Lucas S."/>
            <person name="Cheng J.F."/>
            <person name="Han C."/>
            <person name="Tapia R."/>
            <person name="Goodwin L.A."/>
            <person name="Pitluck S."/>
            <person name="Ivanova N."/>
            <person name="Land M."/>
            <person name="Hauser L."/>
            <person name="Larimer F."/>
            <person name="Rohde M."/>
            <person name="Goker M."/>
            <person name="Detter J.C."/>
            <person name="Kyrpides N.C."/>
            <person name="Woyke T."/>
            <person name="Schaap P.J."/>
            <person name="Plugge C.M."/>
            <person name="Muyzer G."/>
            <person name="Kuever J."/>
            <person name="Pereira I.A."/>
            <person name="Parshina S.N."/>
            <person name="Bernier-Latmani R."/>
            <person name="Stams A.J."/>
            <person name="Klenk H.P."/>
        </authorList>
    </citation>
    <scope>NUCLEOTIDE SEQUENCE [LARGE SCALE GENOMIC DNA]</scope>
    <source>
        <strain evidence="3">ATCC 23193 / DSM 2154 / NCIB 8452 / DL</strain>
    </source>
</reference>
<dbReference type="KEGG" id="dru:Desru_0229"/>
<accession>F6DNI7</accession>
<evidence type="ECO:0000313" key="2">
    <source>
        <dbReference type="EMBL" id="AEG58527.1"/>
    </source>
</evidence>
<dbReference type="eggNOG" id="ENOG502Z7ZI">
    <property type="taxonomic scope" value="Bacteria"/>
</dbReference>
<feature type="transmembrane region" description="Helical" evidence="1">
    <location>
        <begin position="143"/>
        <end position="162"/>
    </location>
</feature>
<protein>
    <submittedName>
        <fullName evidence="2">Uncharacterized protein</fullName>
    </submittedName>
</protein>
<feature type="transmembrane region" description="Helical" evidence="1">
    <location>
        <begin position="169"/>
        <end position="194"/>
    </location>
</feature>